<evidence type="ECO:0000313" key="3">
    <source>
        <dbReference type="Proteomes" id="UP001651050"/>
    </source>
</evidence>
<dbReference type="RefSeq" id="WP_416343792.1">
    <property type="nucleotide sequence ID" value="NZ_JALQCY010000003.1"/>
</dbReference>
<reference evidence="2 3" key="1">
    <citation type="submission" date="2022-02" db="EMBL/GenBank/DDBJ databases">
        <title>The car tank lid bacteriome: a reservoir of bacteria with potential in bioremediation of fuel.</title>
        <authorList>
            <person name="Vidal-Verdu A."/>
            <person name="Gomez-Martinez D."/>
            <person name="Latorre-Perez A."/>
            <person name="Pereto J."/>
            <person name="Porcar M."/>
        </authorList>
    </citation>
    <scope>NUCLEOTIDE SEQUENCE [LARGE SCALE GENOMIC DNA]</scope>
    <source>
        <strain evidence="2 3">4D.3</strain>
    </source>
</reference>
<sequence>MMQQDLAMALGRSRSAISARYTGQVPWSLDEIGRIAVLYGCRVSDLLTEAPQSRSPW</sequence>
<name>A0ABT0J391_9MICO</name>
<dbReference type="InterPro" id="IPR001387">
    <property type="entry name" value="Cro/C1-type_HTH"/>
</dbReference>
<keyword evidence="3" id="KW-1185">Reference proteome</keyword>
<accession>A0ABT0J391</accession>
<protein>
    <submittedName>
        <fullName evidence="2">Helix-turn-helix transcriptional regulator</fullName>
    </submittedName>
</protein>
<dbReference type="Pfam" id="PF13443">
    <property type="entry name" value="HTH_26"/>
    <property type="match status" value="1"/>
</dbReference>
<dbReference type="EMBL" id="JALQCY010000003">
    <property type="protein sequence ID" value="MCK9793932.1"/>
    <property type="molecule type" value="Genomic_DNA"/>
</dbReference>
<dbReference type="PROSITE" id="PS50943">
    <property type="entry name" value="HTH_CROC1"/>
    <property type="match status" value="1"/>
</dbReference>
<dbReference type="InterPro" id="IPR010982">
    <property type="entry name" value="Lambda_DNA-bd_dom_sf"/>
</dbReference>
<gene>
    <name evidence="2" type="ORF">M1843_09270</name>
</gene>
<organism evidence="2 3">
    <name type="scientific">Isoptericola peretonis</name>
    <dbReference type="NCBI Taxonomy" id="2918523"/>
    <lineage>
        <taxon>Bacteria</taxon>
        <taxon>Bacillati</taxon>
        <taxon>Actinomycetota</taxon>
        <taxon>Actinomycetes</taxon>
        <taxon>Micrococcales</taxon>
        <taxon>Promicromonosporaceae</taxon>
        <taxon>Isoptericola</taxon>
    </lineage>
</organism>
<feature type="domain" description="HTH cro/C1-type" evidence="1">
    <location>
        <begin position="3"/>
        <end position="46"/>
    </location>
</feature>
<evidence type="ECO:0000259" key="1">
    <source>
        <dbReference type="PROSITE" id="PS50943"/>
    </source>
</evidence>
<evidence type="ECO:0000313" key="2">
    <source>
        <dbReference type="EMBL" id="MCK9793932.1"/>
    </source>
</evidence>
<dbReference type="Gene3D" id="1.10.260.40">
    <property type="entry name" value="lambda repressor-like DNA-binding domains"/>
    <property type="match status" value="1"/>
</dbReference>
<dbReference type="Proteomes" id="UP001651050">
    <property type="component" value="Unassembled WGS sequence"/>
</dbReference>
<proteinExistence type="predicted"/>
<dbReference type="SUPFAM" id="SSF47413">
    <property type="entry name" value="lambda repressor-like DNA-binding domains"/>
    <property type="match status" value="1"/>
</dbReference>
<dbReference type="CDD" id="cd00093">
    <property type="entry name" value="HTH_XRE"/>
    <property type="match status" value="1"/>
</dbReference>
<comment type="caution">
    <text evidence="2">The sequence shown here is derived from an EMBL/GenBank/DDBJ whole genome shotgun (WGS) entry which is preliminary data.</text>
</comment>